<reference evidence="1" key="1">
    <citation type="journal article" date="2020" name="Stud. Mycol.">
        <title>101 Dothideomycetes genomes: a test case for predicting lifestyles and emergence of pathogens.</title>
        <authorList>
            <person name="Haridas S."/>
            <person name="Albert R."/>
            <person name="Binder M."/>
            <person name="Bloem J."/>
            <person name="Labutti K."/>
            <person name="Salamov A."/>
            <person name="Andreopoulos B."/>
            <person name="Baker S."/>
            <person name="Barry K."/>
            <person name="Bills G."/>
            <person name="Bluhm B."/>
            <person name="Cannon C."/>
            <person name="Castanera R."/>
            <person name="Culley D."/>
            <person name="Daum C."/>
            <person name="Ezra D."/>
            <person name="Gonzalez J."/>
            <person name="Henrissat B."/>
            <person name="Kuo A."/>
            <person name="Liang C."/>
            <person name="Lipzen A."/>
            <person name="Lutzoni F."/>
            <person name="Magnuson J."/>
            <person name="Mondo S."/>
            <person name="Nolan M."/>
            <person name="Ohm R."/>
            <person name="Pangilinan J."/>
            <person name="Park H.-J."/>
            <person name="Ramirez L."/>
            <person name="Alfaro M."/>
            <person name="Sun H."/>
            <person name="Tritt A."/>
            <person name="Yoshinaga Y."/>
            <person name="Zwiers L.-H."/>
            <person name="Turgeon B."/>
            <person name="Goodwin S."/>
            <person name="Spatafora J."/>
            <person name="Crous P."/>
            <person name="Grigoriev I."/>
        </authorList>
    </citation>
    <scope>NUCLEOTIDE SEQUENCE</scope>
    <source>
        <strain evidence="1">CBS 262.69</strain>
    </source>
</reference>
<dbReference type="Proteomes" id="UP000799640">
    <property type="component" value="Unassembled WGS sequence"/>
</dbReference>
<evidence type="ECO:0000313" key="2">
    <source>
        <dbReference type="Proteomes" id="UP000799640"/>
    </source>
</evidence>
<accession>A0A6G1HIC6</accession>
<dbReference type="AlphaFoldDB" id="A0A6G1HIC6"/>
<name>A0A6G1HIC6_9PEZI</name>
<gene>
    <name evidence="1" type="ORF">EJ06DRAFT_262596</name>
</gene>
<dbReference type="EMBL" id="ML996711">
    <property type="protein sequence ID" value="KAF2395760.1"/>
    <property type="molecule type" value="Genomic_DNA"/>
</dbReference>
<organism evidence="1 2">
    <name type="scientific">Trichodelitschia bisporula</name>
    <dbReference type="NCBI Taxonomy" id="703511"/>
    <lineage>
        <taxon>Eukaryota</taxon>
        <taxon>Fungi</taxon>
        <taxon>Dikarya</taxon>
        <taxon>Ascomycota</taxon>
        <taxon>Pezizomycotina</taxon>
        <taxon>Dothideomycetes</taxon>
        <taxon>Dothideomycetes incertae sedis</taxon>
        <taxon>Phaeotrichales</taxon>
        <taxon>Phaeotrichaceae</taxon>
        <taxon>Trichodelitschia</taxon>
    </lineage>
</organism>
<sequence>MGTQREWTQRHGRKDGVLHTRRHSLAFIGYLLRRSWTWAPREGRSNGIWVYVFLDVDTTRLRRHGVVCTVFGFGIWRWILVHCTGRNGSFLSTVNVQACMWGWDGWRTYTMLRTGGAAADRTLMATIFDGHFSHLESPMDLRCPSVIITICIGIQLHR</sequence>
<protein>
    <submittedName>
        <fullName evidence="1">Uncharacterized protein</fullName>
    </submittedName>
</protein>
<keyword evidence="2" id="KW-1185">Reference proteome</keyword>
<proteinExistence type="predicted"/>
<evidence type="ECO:0000313" key="1">
    <source>
        <dbReference type="EMBL" id="KAF2395760.1"/>
    </source>
</evidence>